<evidence type="ECO:0000259" key="4">
    <source>
        <dbReference type="PROSITE" id="PS00624"/>
    </source>
</evidence>
<dbReference type="Gene3D" id="3.30.410.40">
    <property type="match status" value="1"/>
</dbReference>
<feature type="domain" description="Glucose-methanol-choline oxidoreductase N-terminal" evidence="3">
    <location>
        <begin position="97"/>
        <end position="120"/>
    </location>
</feature>
<dbReference type="PANTHER" id="PTHR45968">
    <property type="entry name" value="OSJNBA0019K04.7 PROTEIN"/>
    <property type="match status" value="1"/>
</dbReference>
<sequence length="852" mass="91820">MTGNQQAPNYTFMQEATKAPPVAYYDYIIIGGGTAGCPLAATLSQNFRVLLLERGGSPYGNSNITNLATFADTIADTSPTSPAQSFVSEDGVVNTRARVLGGGTCLNAGFYTHADPEFVQKAGLDLDLVNRSYQWVEKVMVFEPQLRQWQSAVRDGLLEVGVLPYNGYTFEHIYGTKVGGTIFDKDNHRHTAADLLQYANPSGLTVLLHATVHRILLKTKGQSKTAAHGVIFTDAAGNEHTAYLSKEKGKESMGEIIVSAGALGSPQLLLLSGIGPAQHLKSLDIKVLLDQPMVGQGMADNPMNIIVVPSPSPIEISLGQQVGITRLGTYIEALSRVDFIRFFGLTTPTNETTPENTKSALEIIERLQNAGMILEKTIGPVSTGYLKLRNRNPDDNPMFVLVPSTNTQLIHLPASFFVLAAPNYTFMQEATKAPPVAYYDYIIIGGGTAGCPLAATLSQNFRVLLLERGGSPYGNQNITNLAAFTDILTDTSPTSPAQSFVSEDGVVNTRARVLGGGTCLNAGFYMRADPEFVQKAGQSKKAADGVIFKDAAGNEHTAYLSKEKGKESMGEIIVSAGALGSPQLLILSGIGPAQHLKSLGIKVLLDQPMVGQGMADNPMNIIIVPSPSPVEASLGQQVGITRLGTYIEALGRIDFVRFFGLTTSTSGTTPEPTKSALETIERLQNAGMILEKTIGPVSTGSLKLRNRNPDDNPMVTFNYFKEPEDLQRCVNGMKIIEGVVSSKAFSNFRYPNVTVESLLSMAQYLVKNIQPERSNASTFESWEQYCKDTVLTIWHYHGGCQVGRVVDHQYRVLGVDSLRVIDGSTFIGSPGTNPQATLLMLGRAEPPQVLIT</sequence>
<dbReference type="GO" id="GO:0016614">
    <property type="term" value="F:oxidoreductase activity, acting on CH-OH group of donors"/>
    <property type="evidence" value="ECO:0007669"/>
    <property type="project" value="InterPro"/>
</dbReference>
<dbReference type="InterPro" id="IPR000172">
    <property type="entry name" value="GMC_OxRdtase_N"/>
</dbReference>
<dbReference type="InterPro" id="IPR051871">
    <property type="entry name" value="GMC_Oxidoreductase-Related"/>
</dbReference>
<dbReference type="STRING" id="337451.A0A443NQG7"/>
<protein>
    <submittedName>
        <fullName evidence="5">Glucose-methanol-choline oxidoreductase, C-terminal</fullName>
    </submittedName>
</protein>
<evidence type="ECO:0000313" key="5">
    <source>
        <dbReference type="EMBL" id="RWR80747.1"/>
    </source>
</evidence>
<evidence type="ECO:0000259" key="3">
    <source>
        <dbReference type="PROSITE" id="PS00623"/>
    </source>
</evidence>
<comment type="similarity">
    <text evidence="2">Belongs to the GMC oxidoreductase family.</text>
</comment>
<keyword evidence="2" id="KW-0274">FAD</keyword>
<dbReference type="Pfam" id="PF00732">
    <property type="entry name" value="GMC_oxred_N"/>
    <property type="match status" value="2"/>
</dbReference>
<dbReference type="Gene3D" id="3.50.50.60">
    <property type="entry name" value="FAD/NAD(P)-binding domain"/>
    <property type="match status" value="3"/>
</dbReference>
<reference evidence="5 6" key="1">
    <citation type="journal article" date="2019" name="Nat. Plants">
        <title>Stout camphor tree genome fills gaps in understanding of flowering plant genome evolution.</title>
        <authorList>
            <person name="Chaw S.M."/>
            <person name="Liu Y.C."/>
            <person name="Wu Y.W."/>
            <person name="Wang H.Y."/>
            <person name="Lin C.I."/>
            <person name="Wu C.S."/>
            <person name="Ke H.M."/>
            <person name="Chang L.Y."/>
            <person name="Hsu C.Y."/>
            <person name="Yang H.T."/>
            <person name="Sudianto E."/>
            <person name="Hsu M.H."/>
            <person name="Wu K.P."/>
            <person name="Wang L.N."/>
            <person name="Leebens-Mack J.H."/>
            <person name="Tsai I.J."/>
        </authorList>
    </citation>
    <scope>NUCLEOTIDE SEQUENCE [LARGE SCALE GENOMIC DNA]</scope>
    <source>
        <strain evidence="6">cv. Chaw 1501</strain>
        <tissue evidence="5">Young leaves</tissue>
    </source>
</reference>
<keyword evidence="1" id="KW-0732">Signal</keyword>
<dbReference type="PANTHER" id="PTHR45968:SF3">
    <property type="entry name" value="OS04G0573100 PROTEIN"/>
    <property type="match status" value="1"/>
</dbReference>
<evidence type="ECO:0000256" key="1">
    <source>
        <dbReference type="ARBA" id="ARBA00022729"/>
    </source>
</evidence>
<organism evidence="5 6">
    <name type="scientific">Cinnamomum micranthum f. kanehirae</name>
    <dbReference type="NCBI Taxonomy" id="337451"/>
    <lineage>
        <taxon>Eukaryota</taxon>
        <taxon>Viridiplantae</taxon>
        <taxon>Streptophyta</taxon>
        <taxon>Embryophyta</taxon>
        <taxon>Tracheophyta</taxon>
        <taxon>Spermatophyta</taxon>
        <taxon>Magnoliopsida</taxon>
        <taxon>Magnoliidae</taxon>
        <taxon>Laurales</taxon>
        <taxon>Lauraceae</taxon>
        <taxon>Cinnamomum</taxon>
    </lineage>
</organism>
<evidence type="ECO:0000313" key="6">
    <source>
        <dbReference type="Proteomes" id="UP000283530"/>
    </source>
</evidence>
<proteinExistence type="inferred from homology"/>
<feature type="domain" description="Glucose-methanol-choline oxidoreductase N-terminal" evidence="4">
    <location>
        <begin position="577"/>
        <end position="591"/>
    </location>
</feature>
<dbReference type="SUPFAM" id="SSF51905">
    <property type="entry name" value="FAD/NAD(P)-binding domain"/>
    <property type="match status" value="2"/>
</dbReference>
<keyword evidence="2" id="KW-0285">Flavoprotein</keyword>
<feature type="domain" description="Glucose-methanol-choline oxidoreductase N-terminal" evidence="4">
    <location>
        <begin position="261"/>
        <end position="275"/>
    </location>
</feature>
<dbReference type="SUPFAM" id="SSF54373">
    <property type="entry name" value="FAD-linked reductases, C-terminal domain"/>
    <property type="match status" value="2"/>
</dbReference>
<dbReference type="EMBL" id="QPKB01000003">
    <property type="protein sequence ID" value="RWR80747.1"/>
    <property type="molecule type" value="Genomic_DNA"/>
</dbReference>
<dbReference type="Pfam" id="PF05199">
    <property type="entry name" value="GMC_oxred_C"/>
    <property type="match status" value="1"/>
</dbReference>
<dbReference type="InterPro" id="IPR007867">
    <property type="entry name" value="GMC_OxRtase_C"/>
</dbReference>
<dbReference type="PROSITE" id="PS00623">
    <property type="entry name" value="GMC_OXRED_1"/>
    <property type="match status" value="1"/>
</dbReference>
<name>A0A443NQG7_9MAGN</name>
<dbReference type="PROSITE" id="PS00624">
    <property type="entry name" value="GMC_OXRED_2"/>
    <property type="match status" value="2"/>
</dbReference>
<evidence type="ECO:0000256" key="2">
    <source>
        <dbReference type="RuleBase" id="RU003968"/>
    </source>
</evidence>
<dbReference type="OrthoDB" id="269227at2759"/>
<dbReference type="GO" id="GO:0050660">
    <property type="term" value="F:flavin adenine dinucleotide binding"/>
    <property type="evidence" value="ECO:0007669"/>
    <property type="project" value="InterPro"/>
</dbReference>
<comment type="caution">
    <text evidence="5">The sequence shown here is derived from an EMBL/GenBank/DDBJ whole genome shotgun (WGS) entry which is preliminary data.</text>
</comment>
<dbReference type="Proteomes" id="UP000283530">
    <property type="component" value="Unassembled WGS sequence"/>
</dbReference>
<gene>
    <name evidence="5" type="ORF">CKAN_00940400</name>
</gene>
<dbReference type="InterPro" id="IPR036188">
    <property type="entry name" value="FAD/NAD-bd_sf"/>
</dbReference>
<dbReference type="AlphaFoldDB" id="A0A443NQG7"/>
<keyword evidence="6" id="KW-1185">Reference proteome</keyword>
<accession>A0A443NQG7</accession>